<feature type="compositionally biased region" description="Basic and acidic residues" evidence="1">
    <location>
        <begin position="203"/>
        <end position="220"/>
    </location>
</feature>
<dbReference type="AlphaFoldDB" id="A0A091B3L1"/>
<dbReference type="STRING" id="1121013.GCA_000426365_00564"/>
<keyword evidence="3" id="KW-1185">Reference proteome</keyword>
<evidence type="ECO:0000313" key="2">
    <source>
        <dbReference type="EMBL" id="KFN46311.1"/>
    </source>
</evidence>
<evidence type="ECO:0000256" key="1">
    <source>
        <dbReference type="SAM" id="MobiDB-lite"/>
    </source>
</evidence>
<accession>A0A091B3L1</accession>
<dbReference type="InterPro" id="IPR010321">
    <property type="entry name" value="DUF922"/>
</dbReference>
<sequence>MVTLLSLAGAAGSHANEGDPPRTPVTVTESVEYVPLPARTLEHAVALIQGSEPMPDGRPKPEFNTEGALSLGYKLTPLERGGCRLENVAVGITITTRIPRWAPPENARADVRERWAKVDEGMHAHERGHRNNLVTMAEDLRDRLLALAAEPAPDCESHARAILRAQLAAQTRHQTRDQAYDRLTRHGQTQTQLPPAEPATPHTDLRRRGRDRDGDGKPDA</sequence>
<proteinExistence type="predicted"/>
<dbReference type="eggNOG" id="COG5661">
    <property type="taxonomic scope" value="Bacteria"/>
</dbReference>
<evidence type="ECO:0008006" key="4">
    <source>
        <dbReference type="Google" id="ProtNLM"/>
    </source>
</evidence>
<dbReference type="EMBL" id="AWXU01000076">
    <property type="protein sequence ID" value="KFN46311.1"/>
    <property type="molecule type" value="Genomic_DNA"/>
</dbReference>
<dbReference type="Proteomes" id="UP000029391">
    <property type="component" value="Unassembled WGS sequence"/>
</dbReference>
<organism evidence="2 3">
    <name type="scientific">Arenimonas composti TR7-09 = DSM 18010</name>
    <dbReference type="NCBI Taxonomy" id="1121013"/>
    <lineage>
        <taxon>Bacteria</taxon>
        <taxon>Pseudomonadati</taxon>
        <taxon>Pseudomonadota</taxon>
        <taxon>Gammaproteobacteria</taxon>
        <taxon>Lysobacterales</taxon>
        <taxon>Lysobacteraceae</taxon>
        <taxon>Arenimonas</taxon>
    </lineage>
</organism>
<protein>
    <recommendedName>
        <fullName evidence="4">DUF922 domain-containing protein</fullName>
    </recommendedName>
</protein>
<dbReference type="Pfam" id="PF06037">
    <property type="entry name" value="DUF922"/>
    <property type="match status" value="1"/>
</dbReference>
<evidence type="ECO:0000313" key="3">
    <source>
        <dbReference type="Proteomes" id="UP000029391"/>
    </source>
</evidence>
<reference evidence="2 3" key="1">
    <citation type="submission" date="2013-09" db="EMBL/GenBank/DDBJ databases">
        <title>Genome sequencing of Arenimonas composti.</title>
        <authorList>
            <person name="Chen F."/>
            <person name="Wang G."/>
        </authorList>
    </citation>
    <scope>NUCLEOTIDE SEQUENCE [LARGE SCALE GENOMIC DNA]</scope>
    <source>
        <strain evidence="2 3">TR7-09</strain>
    </source>
</reference>
<name>A0A091B3L1_9GAMM</name>
<feature type="region of interest" description="Disordered" evidence="1">
    <location>
        <begin position="185"/>
        <end position="220"/>
    </location>
</feature>
<comment type="caution">
    <text evidence="2">The sequence shown here is derived from an EMBL/GenBank/DDBJ whole genome shotgun (WGS) entry which is preliminary data.</text>
</comment>
<gene>
    <name evidence="2" type="ORF">P873_02030</name>
</gene>